<dbReference type="EMBL" id="LXQA010005952">
    <property type="protein sequence ID" value="MCH83914.1"/>
    <property type="molecule type" value="Genomic_DNA"/>
</dbReference>
<accession>A0A392MCC2</accession>
<evidence type="ECO:0000313" key="2">
    <source>
        <dbReference type="Proteomes" id="UP000265520"/>
    </source>
</evidence>
<evidence type="ECO:0000313" key="1">
    <source>
        <dbReference type="EMBL" id="MCH83914.1"/>
    </source>
</evidence>
<comment type="caution">
    <text evidence="1">The sequence shown here is derived from an EMBL/GenBank/DDBJ whole genome shotgun (WGS) entry which is preliminary data.</text>
</comment>
<sequence length="54" mass="6366">MTPRVRLEKVTMEIGFWCCGSQWVRYLQNKLALTTLKSLTTANVEQWEPLMCYP</sequence>
<keyword evidence="2" id="KW-1185">Reference proteome</keyword>
<dbReference type="AlphaFoldDB" id="A0A392MCC2"/>
<proteinExistence type="predicted"/>
<gene>
    <name evidence="1" type="ORF">A2U01_0004742</name>
</gene>
<reference evidence="1 2" key="1">
    <citation type="journal article" date="2018" name="Front. Plant Sci.">
        <title>Red Clover (Trifolium pratense) and Zigzag Clover (T. medium) - A Picture of Genomic Similarities and Differences.</title>
        <authorList>
            <person name="Dluhosova J."/>
            <person name="Istvanek J."/>
            <person name="Nedelnik J."/>
            <person name="Repkova J."/>
        </authorList>
    </citation>
    <scope>NUCLEOTIDE SEQUENCE [LARGE SCALE GENOMIC DNA]</scope>
    <source>
        <strain evidence="2">cv. 10/8</strain>
        <tissue evidence="1">Leaf</tissue>
    </source>
</reference>
<protein>
    <submittedName>
        <fullName evidence="1">Uncharacterized protein</fullName>
    </submittedName>
</protein>
<dbReference type="Proteomes" id="UP000265520">
    <property type="component" value="Unassembled WGS sequence"/>
</dbReference>
<name>A0A392MCC2_9FABA</name>
<organism evidence="1 2">
    <name type="scientific">Trifolium medium</name>
    <dbReference type="NCBI Taxonomy" id="97028"/>
    <lineage>
        <taxon>Eukaryota</taxon>
        <taxon>Viridiplantae</taxon>
        <taxon>Streptophyta</taxon>
        <taxon>Embryophyta</taxon>
        <taxon>Tracheophyta</taxon>
        <taxon>Spermatophyta</taxon>
        <taxon>Magnoliopsida</taxon>
        <taxon>eudicotyledons</taxon>
        <taxon>Gunneridae</taxon>
        <taxon>Pentapetalae</taxon>
        <taxon>rosids</taxon>
        <taxon>fabids</taxon>
        <taxon>Fabales</taxon>
        <taxon>Fabaceae</taxon>
        <taxon>Papilionoideae</taxon>
        <taxon>50 kb inversion clade</taxon>
        <taxon>NPAAA clade</taxon>
        <taxon>Hologalegina</taxon>
        <taxon>IRL clade</taxon>
        <taxon>Trifolieae</taxon>
        <taxon>Trifolium</taxon>
    </lineage>
</organism>